<dbReference type="InterPro" id="IPR023996">
    <property type="entry name" value="TonB-dep_OMP_SusC/RagA"/>
</dbReference>
<dbReference type="Gene3D" id="2.170.130.10">
    <property type="entry name" value="TonB-dependent receptor, plug domain"/>
    <property type="match status" value="1"/>
</dbReference>
<dbReference type="InterPro" id="IPR012910">
    <property type="entry name" value="Plug_dom"/>
</dbReference>
<reference evidence="12 13" key="1">
    <citation type="submission" date="2019-08" db="EMBL/GenBank/DDBJ databases">
        <title>Genome of Phaeodactylibacter luteus.</title>
        <authorList>
            <person name="Bowman J.P."/>
        </authorList>
    </citation>
    <scope>NUCLEOTIDE SEQUENCE [LARGE SCALE GENOMIC DNA]</scope>
    <source>
        <strain evidence="12 13">KCTC 42180</strain>
    </source>
</reference>
<dbReference type="Pfam" id="PF00593">
    <property type="entry name" value="TonB_dep_Rec_b-barrel"/>
    <property type="match status" value="1"/>
</dbReference>
<evidence type="ECO:0000313" key="13">
    <source>
        <dbReference type="Proteomes" id="UP000321580"/>
    </source>
</evidence>
<keyword evidence="13" id="KW-1185">Reference proteome</keyword>
<dbReference type="Gene3D" id="2.60.40.1120">
    <property type="entry name" value="Carboxypeptidase-like, regulatory domain"/>
    <property type="match status" value="1"/>
</dbReference>
<evidence type="ECO:0000256" key="4">
    <source>
        <dbReference type="ARBA" id="ARBA00022692"/>
    </source>
</evidence>
<organism evidence="12 13">
    <name type="scientific">Phaeodactylibacter luteus</name>
    <dbReference type="NCBI Taxonomy" id="1564516"/>
    <lineage>
        <taxon>Bacteria</taxon>
        <taxon>Pseudomonadati</taxon>
        <taxon>Bacteroidota</taxon>
        <taxon>Saprospiria</taxon>
        <taxon>Saprospirales</taxon>
        <taxon>Haliscomenobacteraceae</taxon>
        <taxon>Phaeodactylibacter</taxon>
    </lineage>
</organism>
<evidence type="ECO:0000256" key="5">
    <source>
        <dbReference type="ARBA" id="ARBA00023077"/>
    </source>
</evidence>
<dbReference type="NCBIfam" id="TIGR04056">
    <property type="entry name" value="OMP_RagA_SusC"/>
    <property type="match status" value="1"/>
</dbReference>
<protein>
    <submittedName>
        <fullName evidence="12">SusC/RagA family TonB-linked outer membrane protein</fullName>
    </submittedName>
</protein>
<evidence type="ECO:0000256" key="1">
    <source>
        <dbReference type="ARBA" id="ARBA00004571"/>
    </source>
</evidence>
<keyword evidence="4 8" id="KW-0812">Transmembrane</keyword>
<dbReference type="Proteomes" id="UP000321580">
    <property type="component" value="Unassembled WGS sequence"/>
</dbReference>
<dbReference type="SUPFAM" id="SSF56935">
    <property type="entry name" value="Porins"/>
    <property type="match status" value="1"/>
</dbReference>
<comment type="similarity">
    <text evidence="8 9">Belongs to the TonB-dependent receptor family.</text>
</comment>
<feature type="domain" description="TonB-dependent receptor-like beta-barrel" evidence="10">
    <location>
        <begin position="478"/>
        <end position="973"/>
    </location>
</feature>
<dbReference type="InterPro" id="IPR008969">
    <property type="entry name" value="CarboxyPept-like_regulatory"/>
</dbReference>
<dbReference type="EMBL" id="VOOR01000010">
    <property type="protein sequence ID" value="TXB64951.1"/>
    <property type="molecule type" value="Genomic_DNA"/>
</dbReference>
<evidence type="ECO:0000256" key="3">
    <source>
        <dbReference type="ARBA" id="ARBA00022452"/>
    </source>
</evidence>
<dbReference type="AlphaFoldDB" id="A0A5C6RRH3"/>
<dbReference type="InterPro" id="IPR023997">
    <property type="entry name" value="TonB-dep_OMP_SusC/RagA_CS"/>
</dbReference>
<dbReference type="SUPFAM" id="SSF49464">
    <property type="entry name" value="Carboxypeptidase regulatory domain-like"/>
    <property type="match status" value="1"/>
</dbReference>
<evidence type="ECO:0000256" key="9">
    <source>
        <dbReference type="RuleBase" id="RU003357"/>
    </source>
</evidence>
<keyword evidence="7 8" id="KW-0998">Cell outer membrane</keyword>
<evidence type="ECO:0000259" key="11">
    <source>
        <dbReference type="Pfam" id="PF07715"/>
    </source>
</evidence>
<comment type="subcellular location">
    <subcellularLocation>
        <location evidence="1 8">Cell outer membrane</location>
        <topology evidence="1 8">Multi-pass membrane protein</topology>
    </subcellularLocation>
</comment>
<dbReference type="InterPro" id="IPR037066">
    <property type="entry name" value="Plug_dom_sf"/>
</dbReference>
<sequence>MLLALALPLAGLAQKAQYSISGAVTDYSGLPLIGASVVLTGPNSGTVTDVDGQYLLSGEADAGAYTLQVTYVGYSPTEKEITLSAGQNTLSIDFNLAEDVLDMEEVVVVGSSVTTKRKQLGNSINVLKSDKLTVANPQGVTGALQGKLPGARITQNSGDPAGGFSVQLRGASTLLGSSEPLYVIDGVIISNSTTNVTNINAEGGASVPGTNRLSDINPNDISDITVINGAAAAAQYGSRASNGVVLITTKRGKSGKPSFSYSSGFNVNELRKKVYVNLLGQQFGSADQRLYPIAGTDPATGNLTVGANFSSETVPVTRYDYQDEIFQTGYGTDQHLSVRGGNEQSNYYASLSYTYNEGIVTNTDFQRYGARFRFNQSVNDWASFSIGLNYNNSFSNEKPDGNVFWSPVNAFNITNNIWDITQRDELGNLQAVEPTRVNPLSVIEDFDINQEVNRAISDFQLKLFPFKGFTIDYILGLDTYGQEGNIFIPPYPYSPVNPTYFNDGYASTANNNVFLINNDINVAYETEFGGITSITKAGYSDQFSRNTYTVAQGRGLAPFVETVNGASIILNPSSNTNQLRIWGYYLQQTFGFKDRLFLTAAARIDAASSFNEDNRNILYPKVSASYVVSSEPFWKNSALGQAVSLFKLRASWGQAGNLTAIGPYARFSTYNTGNLGGSVAINQSNTLADPNVRPEVNTETELGADLSFLKDRLGMSFTWYNQDIDDLLVSRSLAASQGGRAITTNVGSLENKGVEVLIYGTPVRRRDFSWDLSLNFSRNRNKVTNLGQARTAVGNVTGAPIFLVDGQPLGVFFGTYIARDENGQPLLTPEGFLQQERGDATANLPQRDANGQPTGTPLQRVIGDPNPDYILGGSTTFRYKRFGVTAVIESVQGQDVFDADHRTRQGVGIGEFAEQELTGELPRGWIWAMYPILEWRVQDGSFTKLRELSVSYTIPKIGGVLENTTISVGGRNLFSIDNFPSYDPETNAGGQSNLMRNVNFGNVPIPRVYTLNIRTNF</sequence>
<dbReference type="InterPro" id="IPR039426">
    <property type="entry name" value="TonB-dep_rcpt-like"/>
</dbReference>
<dbReference type="Pfam" id="PF13715">
    <property type="entry name" value="CarbopepD_reg_2"/>
    <property type="match status" value="1"/>
</dbReference>
<dbReference type="PROSITE" id="PS52016">
    <property type="entry name" value="TONB_DEPENDENT_REC_3"/>
    <property type="match status" value="1"/>
</dbReference>
<accession>A0A5C6RRH3</accession>
<dbReference type="InterPro" id="IPR036942">
    <property type="entry name" value="Beta-barrel_TonB_sf"/>
</dbReference>
<evidence type="ECO:0000256" key="8">
    <source>
        <dbReference type="PROSITE-ProRule" id="PRU01360"/>
    </source>
</evidence>
<dbReference type="OrthoDB" id="9768177at2"/>
<feature type="domain" description="TonB-dependent receptor plug" evidence="11">
    <location>
        <begin position="118"/>
        <end position="244"/>
    </location>
</feature>
<evidence type="ECO:0000259" key="10">
    <source>
        <dbReference type="Pfam" id="PF00593"/>
    </source>
</evidence>
<evidence type="ECO:0000256" key="7">
    <source>
        <dbReference type="ARBA" id="ARBA00023237"/>
    </source>
</evidence>
<dbReference type="GO" id="GO:0009279">
    <property type="term" value="C:cell outer membrane"/>
    <property type="evidence" value="ECO:0007669"/>
    <property type="project" value="UniProtKB-SubCell"/>
</dbReference>
<keyword evidence="6 8" id="KW-0472">Membrane</keyword>
<keyword evidence="5 9" id="KW-0798">TonB box</keyword>
<keyword evidence="2 8" id="KW-0813">Transport</keyword>
<keyword evidence="3 8" id="KW-1134">Transmembrane beta strand</keyword>
<evidence type="ECO:0000256" key="2">
    <source>
        <dbReference type="ARBA" id="ARBA00022448"/>
    </source>
</evidence>
<gene>
    <name evidence="12" type="ORF">FRY97_06495</name>
</gene>
<evidence type="ECO:0000313" key="12">
    <source>
        <dbReference type="EMBL" id="TXB64951.1"/>
    </source>
</evidence>
<dbReference type="Pfam" id="PF07715">
    <property type="entry name" value="Plug"/>
    <property type="match status" value="1"/>
</dbReference>
<dbReference type="NCBIfam" id="TIGR04057">
    <property type="entry name" value="SusC_RagA_signa"/>
    <property type="match status" value="1"/>
</dbReference>
<evidence type="ECO:0000256" key="6">
    <source>
        <dbReference type="ARBA" id="ARBA00023136"/>
    </source>
</evidence>
<comment type="caution">
    <text evidence="12">The sequence shown here is derived from an EMBL/GenBank/DDBJ whole genome shotgun (WGS) entry which is preliminary data.</text>
</comment>
<name>A0A5C6RRH3_9BACT</name>
<dbReference type="Gene3D" id="2.40.170.20">
    <property type="entry name" value="TonB-dependent receptor, beta-barrel domain"/>
    <property type="match status" value="1"/>
</dbReference>
<dbReference type="InterPro" id="IPR000531">
    <property type="entry name" value="Beta-barrel_TonB"/>
</dbReference>
<proteinExistence type="inferred from homology"/>